<dbReference type="Proteomes" id="UP000294114">
    <property type="component" value="Unassembled WGS sequence"/>
</dbReference>
<dbReference type="AlphaFoldDB" id="A0A4Q8BGZ2"/>
<organism evidence="1 2">
    <name type="scientific">Micromonospora kangleipakensis</name>
    <dbReference type="NCBI Taxonomy" id="1077942"/>
    <lineage>
        <taxon>Bacteria</taxon>
        <taxon>Bacillati</taxon>
        <taxon>Actinomycetota</taxon>
        <taxon>Actinomycetes</taxon>
        <taxon>Micromonosporales</taxon>
        <taxon>Micromonosporaceae</taxon>
        <taxon>Micromonospora</taxon>
    </lineage>
</organism>
<sequence>MATTKPTGDPAPSAVALDADLAARLVAALETIGSAITRDEVNDARALSLLAHLTGRDGYGGGPAPDPVRSRAARDYEVLRGLLGRAGAPRGLNMRRSENDIVVDDPLPVSSAYAIVESPGTLSSGPVTERVDADPAANRLSLDRITQAMPISRVEVFDCEDTFLAFGPSLAAFTD</sequence>
<reference evidence="1 2" key="1">
    <citation type="submission" date="2019-02" db="EMBL/GenBank/DDBJ databases">
        <title>Sequencing the genomes of 1000 actinobacteria strains.</title>
        <authorList>
            <person name="Klenk H.-P."/>
        </authorList>
    </citation>
    <scope>NUCLEOTIDE SEQUENCE [LARGE SCALE GENOMIC DNA]</scope>
    <source>
        <strain evidence="1 2">DSM 45612</strain>
    </source>
</reference>
<accession>A0A4Q8BGZ2</accession>
<name>A0A4Q8BGZ2_9ACTN</name>
<gene>
    <name evidence="1" type="ORF">EV384_5401</name>
</gene>
<comment type="caution">
    <text evidence="1">The sequence shown here is derived from an EMBL/GenBank/DDBJ whole genome shotgun (WGS) entry which is preliminary data.</text>
</comment>
<dbReference type="RefSeq" id="WP_130337574.1">
    <property type="nucleotide sequence ID" value="NZ_SHLD01000001.1"/>
</dbReference>
<dbReference type="EMBL" id="SHLD01000001">
    <property type="protein sequence ID" value="RZU76725.1"/>
    <property type="molecule type" value="Genomic_DNA"/>
</dbReference>
<evidence type="ECO:0000313" key="2">
    <source>
        <dbReference type="Proteomes" id="UP000294114"/>
    </source>
</evidence>
<keyword evidence="2" id="KW-1185">Reference proteome</keyword>
<protein>
    <submittedName>
        <fullName evidence="1">Uncharacterized protein</fullName>
    </submittedName>
</protein>
<proteinExistence type="predicted"/>
<evidence type="ECO:0000313" key="1">
    <source>
        <dbReference type="EMBL" id="RZU76725.1"/>
    </source>
</evidence>